<feature type="compositionally biased region" description="Basic and acidic residues" evidence="1">
    <location>
        <begin position="85"/>
        <end position="96"/>
    </location>
</feature>
<name>A0A9N8EVC7_9STRA</name>
<comment type="caution">
    <text evidence="2">The sequence shown here is derived from an EMBL/GenBank/DDBJ whole genome shotgun (WGS) entry which is preliminary data.</text>
</comment>
<feature type="compositionally biased region" description="Basic residues" evidence="1">
    <location>
        <begin position="9"/>
        <end position="18"/>
    </location>
</feature>
<dbReference type="PANTHER" id="PTHR13582">
    <property type="entry name" value="M-PHASE PHOSPHOPROTEIN 6"/>
    <property type="match status" value="1"/>
</dbReference>
<feature type="region of interest" description="Disordered" evidence="1">
    <location>
        <begin position="203"/>
        <end position="244"/>
    </location>
</feature>
<dbReference type="InterPro" id="IPR019324">
    <property type="entry name" value="MPP6"/>
</dbReference>
<accession>A0A9N8EVC7</accession>
<protein>
    <submittedName>
        <fullName evidence="2">Uncharacterized protein</fullName>
    </submittedName>
</protein>
<proteinExistence type="predicted"/>
<keyword evidence="3" id="KW-1185">Reference proteome</keyword>
<reference evidence="2" key="1">
    <citation type="submission" date="2020-06" db="EMBL/GenBank/DDBJ databases">
        <authorList>
            <consortium name="Plant Systems Biology data submission"/>
        </authorList>
    </citation>
    <scope>NUCLEOTIDE SEQUENCE</scope>
    <source>
        <strain evidence="2">D6</strain>
    </source>
</reference>
<evidence type="ECO:0000313" key="3">
    <source>
        <dbReference type="Proteomes" id="UP001153069"/>
    </source>
</evidence>
<dbReference type="OrthoDB" id="48842at2759"/>
<dbReference type="Pfam" id="PF10175">
    <property type="entry name" value="MPP6"/>
    <property type="match status" value="1"/>
</dbReference>
<sequence length="244" mass="27089">MWKPGTAKPKNKNKRKSPSRSNSQGSGQPSAPAKDNKKKDNVPDTGPTAEASAAASQKKLSGALMNMKFMKRTSNRRQPQQPTKETPKTQETKTTPDNDDDPMEVDTAPIVAHSPLVVQRQHQQQQSIPHEQLLVDATATNTDMYGLSVAVIGRRSFGGFNRPVEASWKASYRAHKEGIIDTNSNNNNDAKASDEELLKRYANLVKQRDNAGRKPVGNLQEKVKPRKKMQSPNNNKGGEKRKRR</sequence>
<dbReference type="PANTHER" id="PTHR13582:SF0">
    <property type="entry name" value="M-PHASE PHOSPHOPROTEIN 6"/>
    <property type="match status" value="1"/>
</dbReference>
<gene>
    <name evidence="2" type="ORF">SEMRO_1934_G306290.1</name>
</gene>
<dbReference type="Proteomes" id="UP001153069">
    <property type="component" value="Unassembled WGS sequence"/>
</dbReference>
<dbReference type="GO" id="GO:0000460">
    <property type="term" value="P:maturation of 5.8S rRNA"/>
    <property type="evidence" value="ECO:0007669"/>
    <property type="project" value="TreeGrafter"/>
</dbReference>
<dbReference type="EMBL" id="CAICTM010001932">
    <property type="protein sequence ID" value="CAB9527055.1"/>
    <property type="molecule type" value="Genomic_DNA"/>
</dbReference>
<feature type="region of interest" description="Disordered" evidence="1">
    <location>
        <begin position="1"/>
        <end position="106"/>
    </location>
</feature>
<dbReference type="AlphaFoldDB" id="A0A9N8EVC7"/>
<evidence type="ECO:0000313" key="2">
    <source>
        <dbReference type="EMBL" id="CAB9527055.1"/>
    </source>
</evidence>
<evidence type="ECO:0000256" key="1">
    <source>
        <dbReference type="SAM" id="MobiDB-lite"/>
    </source>
</evidence>
<organism evidence="2 3">
    <name type="scientific">Seminavis robusta</name>
    <dbReference type="NCBI Taxonomy" id="568900"/>
    <lineage>
        <taxon>Eukaryota</taxon>
        <taxon>Sar</taxon>
        <taxon>Stramenopiles</taxon>
        <taxon>Ochrophyta</taxon>
        <taxon>Bacillariophyta</taxon>
        <taxon>Bacillariophyceae</taxon>
        <taxon>Bacillariophycidae</taxon>
        <taxon>Naviculales</taxon>
        <taxon>Naviculaceae</taxon>
        <taxon>Seminavis</taxon>
    </lineage>
</organism>